<dbReference type="PANTHER" id="PTHR24421">
    <property type="entry name" value="NITRATE/NITRITE SENSOR PROTEIN NARX-RELATED"/>
    <property type="match status" value="1"/>
</dbReference>
<dbReference type="CDD" id="cd16917">
    <property type="entry name" value="HATPase_UhpB-NarQ-NarX-like"/>
    <property type="match status" value="1"/>
</dbReference>
<dbReference type="Pfam" id="PF07730">
    <property type="entry name" value="HisKA_3"/>
    <property type="match status" value="1"/>
</dbReference>
<keyword evidence="5" id="KW-0547">Nucleotide-binding</keyword>
<evidence type="ECO:0000313" key="11">
    <source>
        <dbReference type="EMBL" id="SKC74347.1"/>
    </source>
</evidence>
<dbReference type="GO" id="GO:0000155">
    <property type="term" value="F:phosphorelay sensor kinase activity"/>
    <property type="evidence" value="ECO:0007669"/>
    <property type="project" value="InterPro"/>
</dbReference>
<evidence type="ECO:0000256" key="3">
    <source>
        <dbReference type="ARBA" id="ARBA00022553"/>
    </source>
</evidence>
<organism evidence="11 12">
    <name type="scientific">Krasilnikoviella flava</name>
    <dbReference type="NCBI Taxonomy" id="526729"/>
    <lineage>
        <taxon>Bacteria</taxon>
        <taxon>Bacillati</taxon>
        <taxon>Actinomycetota</taxon>
        <taxon>Actinomycetes</taxon>
        <taxon>Micrococcales</taxon>
        <taxon>Promicromonosporaceae</taxon>
        <taxon>Krasilnikoviella</taxon>
    </lineage>
</organism>
<dbReference type="Pfam" id="PF02518">
    <property type="entry name" value="HATPase_c"/>
    <property type="match status" value="1"/>
</dbReference>
<keyword evidence="4" id="KW-0808">Transferase</keyword>
<dbReference type="InterPro" id="IPR011712">
    <property type="entry name" value="Sig_transdc_His_kin_sub3_dim/P"/>
</dbReference>
<dbReference type="InterPro" id="IPR050482">
    <property type="entry name" value="Sensor_HK_TwoCompSys"/>
</dbReference>
<dbReference type="GO" id="GO:0046983">
    <property type="term" value="F:protein dimerization activity"/>
    <property type="evidence" value="ECO:0007669"/>
    <property type="project" value="InterPro"/>
</dbReference>
<evidence type="ECO:0000256" key="7">
    <source>
        <dbReference type="ARBA" id="ARBA00022840"/>
    </source>
</evidence>
<evidence type="ECO:0000256" key="8">
    <source>
        <dbReference type="ARBA" id="ARBA00023012"/>
    </source>
</evidence>
<evidence type="ECO:0000256" key="1">
    <source>
        <dbReference type="ARBA" id="ARBA00000085"/>
    </source>
</evidence>
<evidence type="ECO:0000256" key="9">
    <source>
        <dbReference type="SAM" id="MobiDB-lite"/>
    </source>
</evidence>
<dbReference type="STRING" id="526729.SAMN04324258_3275"/>
<evidence type="ECO:0000256" key="2">
    <source>
        <dbReference type="ARBA" id="ARBA00012438"/>
    </source>
</evidence>
<reference evidence="11 12" key="1">
    <citation type="submission" date="2017-02" db="EMBL/GenBank/DDBJ databases">
        <authorList>
            <person name="Peterson S.W."/>
        </authorList>
    </citation>
    <scope>NUCLEOTIDE SEQUENCE [LARGE SCALE GENOMIC DNA]</scope>
    <source>
        <strain evidence="11 12">DSM 21481</strain>
    </source>
</reference>
<evidence type="ECO:0000256" key="6">
    <source>
        <dbReference type="ARBA" id="ARBA00022777"/>
    </source>
</evidence>
<dbReference type="EMBL" id="FUZQ01000006">
    <property type="protein sequence ID" value="SKC74347.1"/>
    <property type="molecule type" value="Genomic_DNA"/>
</dbReference>
<dbReference type="PANTHER" id="PTHR24421:SF10">
    <property type="entry name" value="NITRATE_NITRITE SENSOR PROTEIN NARQ"/>
    <property type="match status" value="1"/>
</dbReference>
<dbReference type="GO" id="GO:0005524">
    <property type="term" value="F:ATP binding"/>
    <property type="evidence" value="ECO:0007669"/>
    <property type="project" value="UniProtKB-KW"/>
</dbReference>
<proteinExistence type="predicted"/>
<dbReference type="AlphaFoldDB" id="A0A1T5LE61"/>
<dbReference type="SUPFAM" id="SSF55874">
    <property type="entry name" value="ATPase domain of HSP90 chaperone/DNA topoisomerase II/histidine kinase"/>
    <property type="match status" value="1"/>
</dbReference>
<dbReference type="EC" id="2.7.13.3" evidence="2"/>
<keyword evidence="12" id="KW-1185">Reference proteome</keyword>
<sequence>MGDPRVRERVLAAGWLVSLGVAAVAVLQWRAYVREVEQRAEDAERTRDEVARRRAVEERLRIARELHDSLTHSISVIKVQAGVAAHLARKRGEEPPPALLAIQEASTDAARELRSTLDVLRRDGEPNGNGLDRLTTLVERAEGAGVPVAVTVTGARRTLPAAVDEAAYRVVQEALTNVARHGGPGATATVRVALAARELVLEVDDDGRGSAGPPQAGHGLTGMRERVDALGGTLRAAPRDAGGFGVRVTLPLPGARPAADGAADLGTRPAADGAAAHDAAPDTVARS</sequence>
<dbReference type="Gene3D" id="3.30.565.10">
    <property type="entry name" value="Histidine kinase-like ATPase, C-terminal domain"/>
    <property type="match status" value="1"/>
</dbReference>
<dbReference type="InterPro" id="IPR003594">
    <property type="entry name" value="HATPase_dom"/>
</dbReference>
<evidence type="ECO:0000259" key="10">
    <source>
        <dbReference type="SMART" id="SM00387"/>
    </source>
</evidence>
<keyword evidence="7" id="KW-0067">ATP-binding</keyword>
<comment type="catalytic activity">
    <reaction evidence="1">
        <text>ATP + protein L-histidine = ADP + protein N-phospho-L-histidine.</text>
        <dbReference type="EC" id="2.7.13.3"/>
    </reaction>
</comment>
<dbReference type="SMART" id="SM00387">
    <property type="entry name" value="HATPase_c"/>
    <property type="match status" value="1"/>
</dbReference>
<feature type="region of interest" description="Disordered" evidence="9">
    <location>
        <begin position="259"/>
        <end position="287"/>
    </location>
</feature>
<keyword evidence="6 11" id="KW-0418">Kinase</keyword>
<dbReference type="GO" id="GO:0016020">
    <property type="term" value="C:membrane"/>
    <property type="evidence" value="ECO:0007669"/>
    <property type="project" value="InterPro"/>
</dbReference>
<feature type="domain" description="Histidine kinase/HSP90-like ATPase" evidence="10">
    <location>
        <begin position="162"/>
        <end position="254"/>
    </location>
</feature>
<evidence type="ECO:0000256" key="4">
    <source>
        <dbReference type="ARBA" id="ARBA00022679"/>
    </source>
</evidence>
<keyword evidence="8" id="KW-0902">Two-component regulatory system</keyword>
<name>A0A1T5LE61_9MICO</name>
<keyword evidence="3" id="KW-0597">Phosphoprotein</keyword>
<accession>A0A1T5LE61</accession>
<protein>
    <recommendedName>
        <fullName evidence="2">histidine kinase</fullName>
        <ecNumber evidence="2">2.7.13.3</ecNumber>
    </recommendedName>
</protein>
<dbReference type="RefSeq" id="WP_217700832.1">
    <property type="nucleotide sequence ID" value="NZ_FUZQ01000006.1"/>
</dbReference>
<evidence type="ECO:0000313" key="12">
    <source>
        <dbReference type="Proteomes" id="UP000189777"/>
    </source>
</evidence>
<dbReference type="Proteomes" id="UP000189777">
    <property type="component" value="Unassembled WGS sequence"/>
</dbReference>
<gene>
    <name evidence="11" type="ORF">SAMN04324258_3275</name>
</gene>
<evidence type="ECO:0000256" key="5">
    <source>
        <dbReference type="ARBA" id="ARBA00022741"/>
    </source>
</evidence>
<dbReference type="InterPro" id="IPR036890">
    <property type="entry name" value="HATPase_C_sf"/>
</dbReference>
<dbReference type="Gene3D" id="1.20.5.1930">
    <property type="match status" value="1"/>
</dbReference>